<keyword evidence="7" id="KW-1185">Reference proteome</keyword>
<comment type="caution">
    <text evidence="6">The sequence shown here is derived from an EMBL/GenBank/DDBJ whole genome shotgun (WGS) entry which is preliminary data.</text>
</comment>
<sequence length="343" mass="37640">MRNQVVVVTGASAGVGRATARAFAARGARVALLARGRAGLEPAAADVEKLGGTALPLTVDVADPSQVESAAERVERELGPIDAWVNNAFTGVFAPFDQVTPEEYRRATEVTYLGTVNGTRAALARMKPRDTGVIVQVGSALAYRGIPLQSAYCGAKHAIEGFTESLRTELLHDGSKVKVTMVQLPALNTPQFDWVRSRLPRRAQPVPPIYQPEVAARAIVHAADHPRRRERWVGGSTVATLLAEKIIPGLLDRYLGRAGYRSQETSEPEAPHKPGNLWEPRDTDRDHGAHGRFDDRAKPRSLLLAAQTWRPRHRRGRPRSPSPASEPINPRRWIKTTFLKPLR</sequence>
<feature type="region of interest" description="Disordered" evidence="4">
    <location>
        <begin position="261"/>
        <end position="335"/>
    </location>
</feature>
<comment type="similarity">
    <text evidence="1 3">Belongs to the short-chain dehydrogenases/reductases (SDR) family.</text>
</comment>
<organism evidence="6 7">
    <name type="scientific">Actinomadura rugatobispora</name>
    <dbReference type="NCBI Taxonomy" id="1994"/>
    <lineage>
        <taxon>Bacteria</taxon>
        <taxon>Bacillati</taxon>
        <taxon>Actinomycetota</taxon>
        <taxon>Actinomycetes</taxon>
        <taxon>Streptosporangiales</taxon>
        <taxon>Thermomonosporaceae</taxon>
        <taxon>Actinomadura</taxon>
    </lineage>
</organism>
<evidence type="ECO:0000256" key="2">
    <source>
        <dbReference type="ARBA" id="ARBA00023002"/>
    </source>
</evidence>
<dbReference type="Pfam" id="PF00106">
    <property type="entry name" value="adh_short"/>
    <property type="match status" value="1"/>
</dbReference>
<feature type="compositionally biased region" description="Basic and acidic residues" evidence="4">
    <location>
        <begin position="279"/>
        <end position="298"/>
    </location>
</feature>
<dbReference type="InterPro" id="IPR057326">
    <property type="entry name" value="KR_dom"/>
</dbReference>
<dbReference type="PROSITE" id="PS00061">
    <property type="entry name" value="ADH_SHORT"/>
    <property type="match status" value="1"/>
</dbReference>
<dbReference type="PANTHER" id="PTHR44196:SF1">
    <property type="entry name" value="DEHYDROGENASE_REDUCTASE SDR FAMILY MEMBER 7B"/>
    <property type="match status" value="1"/>
</dbReference>
<dbReference type="PANTHER" id="PTHR44196">
    <property type="entry name" value="DEHYDROGENASE/REDUCTASE SDR FAMILY MEMBER 7B"/>
    <property type="match status" value="1"/>
</dbReference>
<evidence type="ECO:0000256" key="3">
    <source>
        <dbReference type="RuleBase" id="RU000363"/>
    </source>
</evidence>
<name>A0ABW1AAI5_9ACTN</name>
<reference evidence="7" key="1">
    <citation type="journal article" date="2019" name="Int. J. Syst. Evol. Microbiol.">
        <title>The Global Catalogue of Microorganisms (GCM) 10K type strain sequencing project: providing services to taxonomists for standard genome sequencing and annotation.</title>
        <authorList>
            <consortium name="The Broad Institute Genomics Platform"/>
            <consortium name="The Broad Institute Genome Sequencing Center for Infectious Disease"/>
            <person name="Wu L."/>
            <person name="Ma J."/>
        </authorList>
    </citation>
    <scope>NUCLEOTIDE SEQUENCE [LARGE SCALE GENOMIC DNA]</scope>
    <source>
        <strain evidence="7">KCTC 42087</strain>
    </source>
</reference>
<evidence type="ECO:0000313" key="6">
    <source>
        <dbReference type="EMBL" id="MFC5751562.1"/>
    </source>
</evidence>
<dbReference type="PRINTS" id="PR00080">
    <property type="entry name" value="SDRFAMILY"/>
</dbReference>
<feature type="domain" description="Ketoreductase" evidence="5">
    <location>
        <begin position="4"/>
        <end position="190"/>
    </location>
</feature>
<dbReference type="PRINTS" id="PR00081">
    <property type="entry name" value="GDHRDH"/>
</dbReference>
<evidence type="ECO:0000256" key="1">
    <source>
        <dbReference type="ARBA" id="ARBA00006484"/>
    </source>
</evidence>
<dbReference type="InterPro" id="IPR002347">
    <property type="entry name" value="SDR_fam"/>
</dbReference>
<dbReference type="SUPFAM" id="SSF51735">
    <property type="entry name" value="NAD(P)-binding Rossmann-fold domains"/>
    <property type="match status" value="1"/>
</dbReference>
<gene>
    <name evidence="6" type="ORF">ACFPZN_38600</name>
</gene>
<keyword evidence="2" id="KW-0560">Oxidoreductase</keyword>
<dbReference type="InterPro" id="IPR020904">
    <property type="entry name" value="Sc_DH/Rdtase_CS"/>
</dbReference>
<protein>
    <submittedName>
        <fullName evidence="6">SDR family oxidoreductase</fullName>
    </submittedName>
</protein>
<evidence type="ECO:0000259" key="5">
    <source>
        <dbReference type="SMART" id="SM00822"/>
    </source>
</evidence>
<dbReference type="EMBL" id="JBHSON010000072">
    <property type="protein sequence ID" value="MFC5751562.1"/>
    <property type="molecule type" value="Genomic_DNA"/>
</dbReference>
<dbReference type="Gene3D" id="3.40.50.720">
    <property type="entry name" value="NAD(P)-binding Rossmann-like Domain"/>
    <property type="match status" value="1"/>
</dbReference>
<evidence type="ECO:0000313" key="7">
    <source>
        <dbReference type="Proteomes" id="UP001596074"/>
    </source>
</evidence>
<dbReference type="SMART" id="SM00822">
    <property type="entry name" value="PKS_KR"/>
    <property type="match status" value="1"/>
</dbReference>
<accession>A0ABW1AAI5</accession>
<evidence type="ECO:0000256" key="4">
    <source>
        <dbReference type="SAM" id="MobiDB-lite"/>
    </source>
</evidence>
<dbReference type="Proteomes" id="UP001596074">
    <property type="component" value="Unassembled WGS sequence"/>
</dbReference>
<dbReference type="InterPro" id="IPR036291">
    <property type="entry name" value="NAD(P)-bd_dom_sf"/>
</dbReference>
<proteinExistence type="inferred from homology"/>
<dbReference type="NCBIfam" id="NF005495">
    <property type="entry name" value="PRK07109.1"/>
    <property type="match status" value="1"/>
</dbReference>
<dbReference type="RefSeq" id="WP_378287491.1">
    <property type="nucleotide sequence ID" value="NZ_JBHSON010000072.1"/>
</dbReference>